<proteinExistence type="inferred from homology"/>
<dbReference type="AlphaFoldDB" id="A0A4Y8A9L6"/>
<dbReference type="PANTHER" id="PTHR30576">
    <property type="entry name" value="COLANIC BIOSYNTHESIS UDP-GLUCOSE LIPID CARRIER TRANSFERASE"/>
    <property type="match status" value="1"/>
</dbReference>
<evidence type="ECO:0000256" key="5">
    <source>
        <dbReference type="ARBA" id="ARBA00022989"/>
    </source>
</evidence>
<feature type="transmembrane region" description="Helical" evidence="7">
    <location>
        <begin position="79"/>
        <end position="97"/>
    </location>
</feature>
<feature type="transmembrane region" description="Helical" evidence="7">
    <location>
        <begin position="103"/>
        <end position="125"/>
    </location>
</feature>
<comment type="subcellular location">
    <subcellularLocation>
        <location evidence="1">Membrane</location>
        <topology evidence="1">Multi-pass membrane protein</topology>
    </subcellularLocation>
</comment>
<feature type="transmembrane region" description="Helical" evidence="7">
    <location>
        <begin position="275"/>
        <end position="297"/>
    </location>
</feature>
<evidence type="ECO:0000313" key="9">
    <source>
        <dbReference type="EMBL" id="MBB3970506.1"/>
    </source>
</evidence>
<keyword evidence="12" id="KW-1185">Reference proteome</keyword>
<evidence type="ECO:0000256" key="1">
    <source>
        <dbReference type="ARBA" id="ARBA00004141"/>
    </source>
</evidence>
<evidence type="ECO:0000259" key="8">
    <source>
        <dbReference type="Pfam" id="PF02397"/>
    </source>
</evidence>
<dbReference type="RefSeq" id="WP_134337495.1">
    <property type="nucleotide sequence ID" value="NZ_BMCZ01000006.1"/>
</dbReference>
<keyword evidence="3 10" id="KW-0808">Transferase</keyword>
<feature type="transmembrane region" description="Helical" evidence="7">
    <location>
        <begin position="7"/>
        <end position="31"/>
    </location>
</feature>
<dbReference type="PANTHER" id="PTHR30576:SF0">
    <property type="entry name" value="UNDECAPRENYL-PHOSPHATE N-ACETYLGALACTOSAMINYL 1-PHOSPHATE TRANSFERASE-RELATED"/>
    <property type="match status" value="1"/>
</dbReference>
<dbReference type="InterPro" id="IPR003362">
    <property type="entry name" value="Bact_transf"/>
</dbReference>
<feature type="transmembrane region" description="Helical" evidence="7">
    <location>
        <begin position="43"/>
        <end position="67"/>
    </location>
</feature>
<evidence type="ECO:0000256" key="6">
    <source>
        <dbReference type="ARBA" id="ARBA00023136"/>
    </source>
</evidence>
<reference evidence="10" key="2">
    <citation type="submission" date="2019-03" db="EMBL/GenBank/DDBJ databases">
        <authorList>
            <person name="Yan Y.-Q."/>
            <person name="Du Z.-J."/>
        </authorList>
    </citation>
    <scope>NUCLEOTIDE SEQUENCE</scope>
    <source>
        <strain evidence="10">PP-F2FG21</strain>
    </source>
</reference>
<keyword evidence="5 7" id="KW-1133">Transmembrane helix</keyword>
<dbReference type="NCBIfam" id="TIGR03025">
    <property type="entry name" value="EPS_sugtrans"/>
    <property type="match status" value="1"/>
</dbReference>
<keyword evidence="6 7" id="KW-0472">Membrane</keyword>
<reference evidence="10 11" key="1">
    <citation type="journal article" date="2016" name="Int. J. Syst. Evol. Microbiol.">
        <title>Proposal of Mucilaginibacter phyllosphaerae sp. nov. isolated from the phyllosphere of Galium album.</title>
        <authorList>
            <person name="Aydogan E.L."/>
            <person name="Busse H.J."/>
            <person name="Moser G."/>
            <person name="Muller C."/>
            <person name="Kampfer P."/>
            <person name="Glaeser S.P."/>
        </authorList>
    </citation>
    <scope>NUCLEOTIDE SEQUENCE [LARGE SCALE GENOMIC DNA]</scope>
    <source>
        <strain evidence="10 11">PP-F2FG21</strain>
    </source>
</reference>
<dbReference type="EMBL" id="JACIEG010000006">
    <property type="protein sequence ID" value="MBB3970506.1"/>
    <property type="molecule type" value="Genomic_DNA"/>
</dbReference>
<dbReference type="Proteomes" id="UP000583101">
    <property type="component" value="Unassembled WGS sequence"/>
</dbReference>
<comment type="similarity">
    <text evidence="2">Belongs to the bacterial sugar transferase family.</text>
</comment>
<evidence type="ECO:0000313" key="12">
    <source>
        <dbReference type="Proteomes" id="UP000583101"/>
    </source>
</evidence>
<reference evidence="9 12" key="3">
    <citation type="submission" date="2020-08" db="EMBL/GenBank/DDBJ databases">
        <title>Genomic Encyclopedia of Type Strains, Phase IV (KMG-IV): sequencing the most valuable type-strain genomes for metagenomic binning, comparative biology and taxonomic classification.</title>
        <authorList>
            <person name="Goeker M."/>
        </authorList>
    </citation>
    <scope>NUCLEOTIDE SEQUENCE [LARGE SCALE GENOMIC DNA]</scope>
    <source>
        <strain evidence="9 12">DSM 100995</strain>
    </source>
</reference>
<protein>
    <submittedName>
        <fullName evidence="10">Undecaprenyl-phosphate glucose phosphotransferase</fullName>
        <ecNumber evidence="10">2.7.8.31</ecNumber>
    </submittedName>
</protein>
<dbReference type="GO" id="GO:0016020">
    <property type="term" value="C:membrane"/>
    <property type="evidence" value="ECO:0007669"/>
    <property type="project" value="UniProtKB-SubCell"/>
</dbReference>
<dbReference type="InterPro" id="IPR017475">
    <property type="entry name" value="EPS_sugar_tfrase"/>
</dbReference>
<evidence type="ECO:0000256" key="4">
    <source>
        <dbReference type="ARBA" id="ARBA00022692"/>
    </source>
</evidence>
<accession>A0A4Y8A9L6</accession>
<dbReference type="Proteomes" id="UP000297248">
    <property type="component" value="Unassembled WGS sequence"/>
</dbReference>
<sequence>METRYFYLLRLTIALGDLVLLNVAFFVSIMLSGKYVMNFDQDVYRHNVIMCNVIWLVSASVFGLYSENTLHKLESVYKATWRSTVSHAFLMLAYLFFSNSLNYPKYLFICFYGLLIFGFLASRFIGTAFRAVLHKNFHLRKAVAVLGMNSGGIKLAAYLEQQSSLNFVGFLKDGYSSVNEAGELIAVTPAQQIRSAVESGADEVFVCMDTDKMGEMTELIKEGEKQCVRLKFVPNFTELEGNMKFDKRGNFLVLYARNEPLETIENRFKKRLFDIIVSLGVIVFIFSWLYPILALIIKIQSPGPVIFKQQRSGRDNKTFWCYKFRSMYQTNQNQQEQARVNDARVTPIGKFMRKTSIDELPQFFNVLLGYMSIIGPRPHMLSHTQQYSKIIDKYMVRQFLKPGISGWAQINGYRGETKNNLLMQKRVEHDIWYMENWSLMLDVKIMFLTIINIFKGEENAY</sequence>
<evidence type="ECO:0000256" key="7">
    <source>
        <dbReference type="SAM" id="Phobius"/>
    </source>
</evidence>
<evidence type="ECO:0000313" key="10">
    <source>
        <dbReference type="EMBL" id="TEW64521.1"/>
    </source>
</evidence>
<feature type="domain" description="Bacterial sugar transferase" evidence="8">
    <location>
        <begin position="270"/>
        <end position="454"/>
    </location>
</feature>
<name>A0A4Y8A9L6_9SPHI</name>
<dbReference type="Pfam" id="PF13727">
    <property type="entry name" value="CoA_binding_3"/>
    <property type="match status" value="1"/>
</dbReference>
<evidence type="ECO:0000256" key="2">
    <source>
        <dbReference type="ARBA" id="ARBA00006464"/>
    </source>
</evidence>
<dbReference type="GO" id="GO:0089702">
    <property type="term" value="F:undecaprenyl-phosphate glucose phosphotransferase activity"/>
    <property type="evidence" value="ECO:0007669"/>
    <property type="project" value="UniProtKB-EC"/>
</dbReference>
<dbReference type="NCBIfam" id="TIGR03023">
    <property type="entry name" value="WcaJ_sugtrans"/>
    <property type="match status" value="1"/>
</dbReference>
<dbReference type="Gene3D" id="3.40.50.720">
    <property type="entry name" value="NAD(P)-binding Rossmann-like Domain"/>
    <property type="match status" value="1"/>
</dbReference>
<dbReference type="EMBL" id="SNQG01000006">
    <property type="protein sequence ID" value="TEW64521.1"/>
    <property type="molecule type" value="Genomic_DNA"/>
</dbReference>
<dbReference type="Pfam" id="PF02397">
    <property type="entry name" value="Bac_transf"/>
    <property type="match status" value="1"/>
</dbReference>
<organism evidence="10 11">
    <name type="scientific">Mucilaginibacter phyllosphaerae</name>
    <dbReference type="NCBI Taxonomy" id="1812349"/>
    <lineage>
        <taxon>Bacteria</taxon>
        <taxon>Pseudomonadati</taxon>
        <taxon>Bacteroidota</taxon>
        <taxon>Sphingobacteriia</taxon>
        <taxon>Sphingobacteriales</taxon>
        <taxon>Sphingobacteriaceae</taxon>
        <taxon>Mucilaginibacter</taxon>
    </lineage>
</organism>
<dbReference type="InterPro" id="IPR017473">
    <property type="entry name" value="Undecaprenyl-P_gluc_Ptfrase"/>
</dbReference>
<evidence type="ECO:0000256" key="3">
    <source>
        <dbReference type="ARBA" id="ARBA00022679"/>
    </source>
</evidence>
<dbReference type="OrthoDB" id="9808602at2"/>
<evidence type="ECO:0000313" key="11">
    <source>
        <dbReference type="Proteomes" id="UP000297248"/>
    </source>
</evidence>
<dbReference type="EC" id="2.7.8.31" evidence="10"/>
<comment type="caution">
    <text evidence="10">The sequence shown here is derived from an EMBL/GenBank/DDBJ whole genome shotgun (WGS) entry which is preliminary data.</text>
</comment>
<keyword evidence="4 7" id="KW-0812">Transmembrane</keyword>
<gene>
    <name evidence="10" type="ORF">E2R65_15985</name>
    <name evidence="9" type="ORF">GGR35_003129</name>
</gene>